<dbReference type="PANTHER" id="PTHR33630:SF9">
    <property type="entry name" value="CUTINASE 4"/>
    <property type="match status" value="1"/>
</dbReference>
<keyword evidence="2" id="KW-1015">Disulfide bond</keyword>
<reference evidence="4" key="1">
    <citation type="journal article" date="2013" name="Genome Announc.">
        <title>Draft genome sequence of the basidiomycetous yeast-like fungus Pseudozyma hubeiensis SY62, which produces an abundant amount of the biosurfactant mannosylerythritol lipids.</title>
        <authorList>
            <person name="Konishi M."/>
            <person name="Hatada Y."/>
            <person name="Horiuchi J."/>
        </authorList>
    </citation>
    <scope>NUCLEOTIDE SEQUENCE [LARGE SCALE GENOMIC DNA]</scope>
    <source>
        <strain evidence="4">SY62</strain>
    </source>
</reference>
<dbReference type="Pfam" id="PF01083">
    <property type="entry name" value="Cutinase"/>
    <property type="match status" value="1"/>
</dbReference>
<dbReference type="InterPro" id="IPR000675">
    <property type="entry name" value="Cutinase/axe"/>
</dbReference>
<keyword evidence="1" id="KW-0378">Hydrolase</keyword>
<dbReference type="SMART" id="SM01110">
    <property type="entry name" value="Cutinase"/>
    <property type="match status" value="1"/>
</dbReference>
<name>R9NYW0_PSEHS</name>
<dbReference type="EMBL" id="DF238782">
    <property type="protein sequence ID" value="GAC94028.1"/>
    <property type="molecule type" value="Genomic_DNA"/>
</dbReference>
<dbReference type="RefSeq" id="XP_012187615.1">
    <property type="nucleotide sequence ID" value="XM_012332225.1"/>
</dbReference>
<dbReference type="InterPro" id="IPR029058">
    <property type="entry name" value="AB_hydrolase_fold"/>
</dbReference>
<dbReference type="eggNOG" id="ENOG502S6TR">
    <property type="taxonomic scope" value="Eukaryota"/>
</dbReference>
<accession>R9NYW0</accession>
<evidence type="ECO:0000313" key="3">
    <source>
        <dbReference type="EMBL" id="GAC94028.1"/>
    </source>
</evidence>
<organism evidence="3 4">
    <name type="scientific">Pseudozyma hubeiensis (strain SY62)</name>
    <name type="common">Yeast</name>
    <dbReference type="NCBI Taxonomy" id="1305764"/>
    <lineage>
        <taxon>Eukaryota</taxon>
        <taxon>Fungi</taxon>
        <taxon>Dikarya</taxon>
        <taxon>Basidiomycota</taxon>
        <taxon>Ustilaginomycotina</taxon>
        <taxon>Ustilaginomycetes</taxon>
        <taxon>Ustilaginales</taxon>
        <taxon>Ustilaginaceae</taxon>
        <taxon>Pseudozyma</taxon>
    </lineage>
</organism>
<keyword evidence="4" id="KW-1185">Reference proteome</keyword>
<dbReference type="GeneID" id="24106894"/>
<proteinExistence type="predicted"/>
<dbReference type="STRING" id="1305764.R9NYW0"/>
<sequence length="202" mass="20903">MTKRAACSSYVIIDTRGTGEFQGPSAGFRTMNSRILLSVPGGSEYDTVYPADFTQISTLGTMNIVAKVKNTLASNPDACFILEGYSQGAAATVAALPQLTGSAFDAVKAVILIGNPDHKPNLACNVDNNGGKSTAGFSGISALLSPGIPSNWVDKSLDICILGDGVCASQTGFGITFQHLLYPTDSNVQSMGANFAIKALQG</sequence>
<evidence type="ECO:0000313" key="4">
    <source>
        <dbReference type="Proteomes" id="UP000014071"/>
    </source>
</evidence>
<dbReference type="Proteomes" id="UP000014071">
    <property type="component" value="Unassembled WGS sequence"/>
</dbReference>
<dbReference type="SUPFAM" id="SSF53474">
    <property type="entry name" value="alpha/beta-Hydrolases"/>
    <property type="match status" value="1"/>
</dbReference>
<dbReference type="GO" id="GO:0052689">
    <property type="term" value="F:carboxylic ester hydrolase activity"/>
    <property type="evidence" value="ECO:0007669"/>
    <property type="project" value="UniProtKB-ARBA"/>
</dbReference>
<gene>
    <name evidence="3" type="ORF">PHSY_001597</name>
</gene>
<dbReference type="AlphaFoldDB" id="R9NYW0"/>
<evidence type="ECO:0000256" key="1">
    <source>
        <dbReference type="ARBA" id="ARBA00022801"/>
    </source>
</evidence>
<evidence type="ECO:0000256" key="2">
    <source>
        <dbReference type="ARBA" id="ARBA00023157"/>
    </source>
</evidence>
<dbReference type="OrthoDB" id="2586582at2759"/>
<protein>
    <submittedName>
        <fullName evidence="3">Cutinase</fullName>
    </submittedName>
</protein>
<dbReference type="HOGENOM" id="CLU_040058_6_1_1"/>
<dbReference type="PANTHER" id="PTHR33630">
    <property type="entry name" value="CUTINASE RV1984C-RELATED-RELATED"/>
    <property type="match status" value="1"/>
</dbReference>
<dbReference type="Gene3D" id="3.40.50.1820">
    <property type="entry name" value="alpha/beta hydrolase"/>
    <property type="match status" value="1"/>
</dbReference>